<dbReference type="OrthoDB" id="5327173at2"/>
<name>A0A4U8S1B0_9HELI</name>
<evidence type="ECO:0000313" key="2">
    <source>
        <dbReference type="Proteomes" id="UP000029878"/>
    </source>
</evidence>
<organism evidence="1 2">
    <name type="scientific">Helicobacter trogontum</name>
    <dbReference type="NCBI Taxonomy" id="50960"/>
    <lineage>
        <taxon>Bacteria</taxon>
        <taxon>Pseudomonadati</taxon>
        <taxon>Campylobacterota</taxon>
        <taxon>Epsilonproteobacteria</taxon>
        <taxon>Campylobacterales</taxon>
        <taxon>Helicobacteraceae</taxon>
        <taxon>Helicobacter</taxon>
    </lineage>
</organism>
<comment type="caution">
    <text evidence="1">The sequence shown here is derived from an EMBL/GenBank/DDBJ whole genome shotgun (WGS) entry which is preliminary data.</text>
</comment>
<proteinExistence type="predicted"/>
<gene>
    <name evidence="1" type="ORF">LS81_010665</name>
</gene>
<accession>A0A4U8S1B0</accession>
<sequence length="233" mass="28018">MRYKILTHTQSYLFLELSDEICKLMKNHQKTPYNLEFELFLQIPNLTKVDILEYFEESILDLATGYSGNGIELDSLFFEFLFDNTNVMADNSANPTYISEYINIVGQLFLGGYIDFGLCGLQDKEENLLSRQRDKYQAWIHFRDNFFYTDAYYRDITEVREKYPNMSDDEYIYSNWDTPQYWDSYRFWVARTPKGDEYFEKVLAPRFYEKYKDLEVEIDDKGNIVHWIGQINR</sequence>
<reference evidence="1 2" key="1">
    <citation type="journal article" date="2014" name="Genome Announc.">
        <title>Draft genome sequences of eight enterohepatic helicobacter species isolated from both laboratory and wild rodents.</title>
        <authorList>
            <person name="Sheh A."/>
            <person name="Shen Z."/>
            <person name="Fox J.G."/>
        </authorList>
    </citation>
    <scope>NUCLEOTIDE SEQUENCE [LARGE SCALE GENOMIC DNA]</scope>
    <source>
        <strain evidence="1 2">ATCC 700114</strain>
    </source>
</reference>
<evidence type="ECO:0000313" key="1">
    <source>
        <dbReference type="EMBL" id="TLD79346.1"/>
    </source>
</evidence>
<dbReference type="EMBL" id="JRPL02000066">
    <property type="protein sequence ID" value="TLD79346.1"/>
    <property type="molecule type" value="Genomic_DNA"/>
</dbReference>
<dbReference type="AlphaFoldDB" id="A0A4U8S1B0"/>
<protein>
    <submittedName>
        <fullName evidence="1">Uncharacterized protein</fullName>
    </submittedName>
</protein>
<dbReference type="RefSeq" id="WP_138069948.1">
    <property type="nucleotide sequence ID" value="NZ_JRPL02000066.1"/>
</dbReference>
<dbReference type="Proteomes" id="UP000029878">
    <property type="component" value="Unassembled WGS sequence"/>
</dbReference>